<dbReference type="EC" id="2.7.13.3" evidence="3"/>
<dbReference type="PANTHER" id="PTHR45453">
    <property type="entry name" value="PHOSPHATE REGULON SENSOR PROTEIN PHOR"/>
    <property type="match status" value="1"/>
</dbReference>
<keyword evidence="8" id="KW-1133">Transmembrane helix</keyword>
<comment type="subcellular location">
    <subcellularLocation>
        <location evidence="2">Membrane</location>
    </subcellularLocation>
</comment>
<feature type="transmembrane region" description="Helical" evidence="8">
    <location>
        <begin position="7"/>
        <end position="30"/>
    </location>
</feature>
<dbReference type="Pfam" id="PF00512">
    <property type="entry name" value="HisKA"/>
    <property type="match status" value="1"/>
</dbReference>
<dbReference type="Proteomes" id="UP000636755">
    <property type="component" value="Unassembled WGS sequence"/>
</dbReference>
<keyword evidence="6 10" id="KW-0418">Kinase</keyword>
<dbReference type="InterPro" id="IPR050351">
    <property type="entry name" value="BphY/WalK/GraS-like"/>
</dbReference>
<reference evidence="10 11" key="1">
    <citation type="submission" date="2020-08" db="EMBL/GenBank/DDBJ databases">
        <title>Genome public.</title>
        <authorList>
            <person name="Liu C."/>
            <person name="Sun Q."/>
        </authorList>
    </citation>
    <scope>NUCLEOTIDE SEQUENCE [LARGE SCALE GENOMIC DNA]</scope>
    <source>
        <strain evidence="10 11">NSJ-71</strain>
    </source>
</reference>
<sequence>MKNAQKFVCAGLAVTIVFCVISAVFTFIGLENIRKTSNDTINQLVNILLEKYPDVSEKEVAEILNNKTEYTDNSEFLNKYGIYPEKDWVSYNNQGSYKYVILSVSVCIAFGLAFAVLFLGYLKIQKKQTMDIAKRIERINLGDYSLQIDENSEDELSLLDNQIYRTTVKFREQAENSRKDKENLQKSLSDISHQLKTPLTSIIVMVENILDDDDMPLEIRREFLNDIKHNTNTISFLVQSLLKLSKLDAEAVKFRYEQVEVKSIVDECIKNTAVMAEILGVRLETDCNDIILNCDRKWLCEAVTNIIKNCIEHSQNGNIKITADQNKLYTKISIKDNGSGITKEDLPHIFERFYKGKNSSDDSVGIGLALAKSIIEKQGGYITVSSELNKGSEFVIKFFNN</sequence>
<dbReference type="InterPro" id="IPR003661">
    <property type="entry name" value="HisK_dim/P_dom"/>
</dbReference>
<keyword evidence="7" id="KW-0902">Two-component regulatory system</keyword>
<feature type="transmembrane region" description="Helical" evidence="8">
    <location>
        <begin position="99"/>
        <end position="122"/>
    </location>
</feature>
<protein>
    <recommendedName>
        <fullName evidence="3">histidine kinase</fullName>
        <ecNumber evidence="3">2.7.13.3</ecNumber>
    </recommendedName>
</protein>
<comment type="catalytic activity">
    <reaction evidence="1">
        <text>ATP + protein L-histidine = ADP + protein N-phospho-L-histidine.</text>
        <dbReference type="EC" id="2.7.13.3"/>
    </reaction>
</comment>
<proteinExistence type="predicted"/>
<dbReference type="SMART" id="SM00387">
    <property type="entry name" value="HATPase_c"/>
    <property type="match status" value="1"/>
</dbReference>
<dbReference type="PRINTS" id="PR00344">
    <property type="entry name" value="BCTRLSENSOR"/>
</dbReference>
<dbReference type="EMBL" id="JACOPS010000004">
    <property type="protein sequence ID" value="MBC5728845.1"/>
    <property type="molecule type" value="Genomic_DNA"/>
</dbReference>
<keyword evidence="8" id="KW-0812">Transmembrane</keyword>
<dbReference type="Gene3D" id="3.30.565.10">
    <property type="entry name" value="Histidine kinase-like ATPase, C-terminal domain"/>
    <property type="match status" value="1"/>
</dbReference>
<keyword evidence="11" id="KW-1185">Reference proteome</keyword>
<dbReference type="InterPro" id="IPR036890">
    <property type="entry name" value="HATPase_C_sf"/>
</dbReference>
<dbReference type="Pfam" id="PF02518">
    <property type="entry name" value="HATPase_c"/>
    <property type="match status" value="1"/>
</dbReference>
<evidence type="ECO:0000259" key="9">
    <source>
        <dbReference type="PROSITE" id="PS50109"/>
    </source>
</evidence>
<evidence type="ECO:0000313" key="10">
    <source>
        <dbReference type="EMBL" id="MBC5728845.1"/>
    </source>
</evidence>
<name>A0ABR7HMT2_9FIRM</name>
<keyword evidence="8" id="KW-0472">Membrane</keyword>
<dbReference type="Gene3D" id="1.10.287.130">
    <property type="match status" value="1"/>
</dbReference>
<dbReference type="PANTHER" id="PTHR45453:SF1">
    <property type="entry name" value="PHOSPHATE REGULON SENSOR PROTEIN PHOR"/>
    <property type="match status" value="1"/>
</dbReference>
<dbReference type="RefSeq" id="WP_186935941.1">
    <property type="nucleotide sequence ID" value="NZ_JACOPS010000004.1"/>
</dbReference>
<evidence type="ECO:0000256" key="4">
    <source>
        <dbReference type="ARBA" id="ARBA00022553"/>
    </source>
</evidence>
<evidence type="ECO:0000256" key="8">
    <source>
        <dbReference type="SAM" id="Phobius"/>
    </source>
</evidence>
<dbReference type="CDD" id="cd00075">
    <property type="entry name" value="HATPase"/>
    <property type="match status" value="1"/>
</dbReference>
<evidence type="ECO:0000256" key="3">
    <source>
        <dbReference type="ARBA" id="ARBA00012438"/>
    </source>
</evidence>
<dbReference type="InterPro" id="IPR004358">
    <property type="entry name" value="Sig_transdc_His_kin-like_C"/>
</dbReference>
<dbReference type="CDD" id="cd00082">
    <property type="entry name" value="HisKA"/>
    <property type="match status" value="1"/>
</dbReference>
<accession>A0ABR7HMT2</accession>
<evidence type="ECO:0000256" key="5">
    <source>
        <dbReference type="ARBA" id="ARBA00022679"/>
    </source>
</evidence>
<dbReference type="GO" id="GO:0016301">
    <property type="term" value="F:kinase activity"/>
    <property type="evidence" value="ECO:0007669"/>
    <property type="project" value="UniProtKB-KW"/>
</dbReference>
<dbReference type="SMART" id="SM00388">
    <property type="entry name" value="HisKA"/>
    <property type="match status" value="1"/>
</dbReference>
<dbReference type="InterPro" id="IPR005467">
    <property type="entry name" value="His_kinase_dom"/>
</dbReference>
<dbReference type="SUPFAM" id="SSF55874">
    <property type="entry name" value="ATPase domain of HSP90 chaperone/DNA topoisomerase II/histidine kinase"/>
    <property type="match status" value="1"/>
</dbReference>
<evidence type="ECO:0000256" key="7">
    <source>
        <dbReference type="ARBA" id="ARBA00023012"/>
    </source>
</evidence>
<dbReference type="SUPFAM" id="SSF47384">
    <property type="entry name" value="Homodimeric domain of signal transducing histidine kinase"/>
    <property type="match status" value="1"/>
</dbReference>
<organism evidence="10 11">
    <name type="scientific">Ruminococcus intestinalis</name>
    <dbReference type="NCBI Taxonomy" id="2763066"/>
    <lineage>
        <taxon>Bacteria</taxon>
        <taxon>Bacillati</taxon>
        <taxon>Bacillota</taxon>
        <taxon>Clostridia</taxon>
        <taxon>Eubacteriales</taxon>
        <taxon>Oscillospiraceae</taxon>
        <taxon>Ruminococcus</taxon>
    </lineage>
</organism>
<dbReference type="InterPro" id="IPR036097">
    <property type="entry name" value="HisK_dim/P_sf"/>
</dbReference>
<evidence type="ECO:0000256" key="6">
    <source>
        <dbReference type="ARBA" id="ARBA00022777"/>
    </source>
</evidence>
<evidence type="ECO:0000256" key="2">
    <source>
        <dbReference type="ARBA" id="ARBA00004370"/>
    </source>
</evidence>
<keyword evidence="4" id="KW-0597">Phosphoprotein</keyword>
<evidence type="ECO:0000313" key="11">
    <source>
        <dbReference type="Proteomes" id="UP000636755"/>
    </source>
</evidence>
<evidence type="ECO:0000256" key="1">
    <source>
        <dbReference type="ARBA" id="ARBA00000085"/>
    </source>
</evidence>
<feature type="domain" description="Histidine kinase" evidence="9">
    <location>
        <begin position="190"/>
        <end position="401"/>
    </location>
</feature>
<dbReference type="InterPro" id="IPR003594">
    <property type="entry name" value="HATPase_dom"/>
</dbReference>
<dbReference type="PROSITE" id="PS50109">
    <property type="entry name" value="HIS_KIN"/>
    <property type="match status" value="1"/>
</dbReference>
<keyword evidence="5" id="KW-0808">Transferase</keyword>
<gene>
    <name evidence="10" type="ORF">H8R91_10010</name>
</gene>
<comment type="caution">
    <text evidence="10">The sequence shown here is derived from an EMBL/GenBank/DDBJ whole genome shotgun (WGS) entry which is preliminary data.</text>
</comment>